<accession>A0A807LEJ6</accession>
<sequence length="66" mass="7332">MLRRALVQLSQCLTGPGVLRSAEMGITSAGLQIRDANDGKCVHVRTTRQNIRKTTVHYFVSPPRKP</sequence>
<gene>
    <name evidence="1" type="ORF">BWI95_06255</name>
</gene>
<organism evidence="1 2">
    <name type="scientific">Kosakonia cowanii JCM 10956 = DSM 18146</name>
    <dbReference type="NCBI Taxonomy" id="1300165"/>
    <lineage>
        <taxon>Bacteria</taxon>
        <taxon>Pseudomonadati</taxon>
        <taxon>Pseudomonadota</taxon>
        <taxon>Gammaproteobacteria</taxon>
        <taxon>Enterobacterales</taxon>
        <taxon>Enterobacteriaceae</taxon>
        <taxon>Kosakonia</taxon>
    </lineage>
</organism>
<dbReference type="KEGG" id="kco:BWI95_06255"/>
<dbReference type="Proteomes" id="UP000187148">
    <property type="component" value="Chromosome"/>
</dbReference>
<evidence type="ECO:0000313" key="2">
    <source>
        <dbReference type="Proteomes" id="UP000187148"/>
    </source>
</evidence>
<dbReference type="Pfam" id="PF17430">
    <property type="entry name" value="YqgC"/>
    <property type="match status" value="1"/>
</dbReference>
<dbReference type="EMBL" id="CP019445">
    <property type="protein sequence ID" value="APZ04683.1"/>
    <property type="molecule type" value="Genomic_DNA"/>
</dbReference>
<dbReference type="InterPro" id="IPR020102">
    <property type="entry name" value="YqgC-like"/>
</dbReference>
<reference evidence="1 2" key="1">
    <citation type="submission" date="2017-01" db="EMBL/GenBank/DDBJ databases">
        <authorList>
            <person name="Cao J.-M."/>
        </authorList>
    </citation>
    <scope>NUCLEOTIDE SEQUENCE [LARGE SCALE GENOMIC DNA]</scope>
    <source>
        <strain evidence="1 2">888-76</strain>
    </source>
</reference>
<dbReference type="AlphaFoldDB" id="A0A807LEJ6"/>
<proteinExistence type="predicted"/>
<keyword evidence="2" id="KW-1185">Reference proteome</keyword>
<name>A0A807LEJ6_9ENTR</name>
<protein>
    <submittedName>
        <fullName evidence="1">Uncharacterized protein</fullName>
    </submittedName>
</protein>
<evidence type="ECO:0000313" key="1">
    <source>
        <dbReference type="EMBL" id="APZ04683.1"/>
    </source>
</evidence>